<dbReference type="SUPFAM" id="SSF55920">
    <property type="entry name" value="Creatinase/aminopeptidase"/>
    <property type="match status" value="1"/>
</dbReference>
<comment type="similarity">
    <text evidence="2">Belongs to the peptidase M24B family.</text>
</comment>
<keyword evidence="5" id="KW-0464">Manganese</keyword>
<dbReference type="InterPro" id="IPR001131">
    <property type="entry name" value="Peptidase_M24B_aminopep-P_CS"/>
</dbReference>
<dbReference type="InterPro" id="IPR050659">
    <property type="entry name" value="Peptidase_M24B"/>
</dbReference>
<gene>
    <name evidence="8" type="ORF">ACFSCZ_17640</name>
</gene>
<proteinExistence type="inferred from homology"/>
<keyword evidence="4" id="KW-0378">Hydrolase</keyword>
<dbReference type="PROSITE" id="PS00491">
    <property type="entry name" value="PROLINE_PEPTIDASE"/>
    <property type="match status" value="1"/>
</dbReference>
<dbReference type="CDD" id="cd01092">
    <property type="entry name" value="APP-like"/>
    <property type="match status" value="1"/>
</dbReference>
<dbReference type="PANTHER" id="PTHR46112">
    <property type="entry name" value="AMINOPEPTIDASE"/>
    <property type="match status" value="1"/>
</dbReference>
<keyword evidence="9" id="KW-1185">Reference proteome</keyword>
<evidence type="ECO:0000313" key="9">
    <source>
        <dbReference type="Proteomes" id="UP001597301"/>
    </source>
</evidence>
<feature type="domain" description="Peptidase M24" evidence="6">
    <location>
        <begin position="146"/>
        <end position="346"/>
    </location>
</feature>
<comment type="caution">
    <text evidence="8">The sequence shown here is derived from an EMBL/GenBank/DDBJ whole genome shotgun (WGS) entry which is preliminary data.</text>
</comment>
<comment type="cofactor">
    <cofactor evidence="1">
        <name>Mn(2+)</name>
        <dbReference type="ChEBI" id="CHEBI:29035"/>
    </cofactor>
</comment>
<dbReference type="PANTHER" id="PTHR46112:SF10">
    <property type="entry name" value="DIPEPTIDASE YKVY-RELATED"/>
    <property type="match status" value="1"/>
</dbReference>
<evidence type="ECO:0000256" key="2">
    <source>
        <dbReference type="ARBA" id="ARBA00008766"/>
    </source>
</evidence>
<reference evidence="9" key="1">
    <citation type="journal article" date="2019" name="Int. J. Syst. Evol. Microbiol.">
        <title>The Global Catalogue of Microorganisms (GCM) 10K type strain sequencing project: providing services to taxonomists for standard genome sequencing and annotation.</title>
        <authorList>
            <consortium name="The Broad Institute Genomics Platform"/>
            <consortium name="The Broad Institute Genome Sequencing Center for Infectious Disease"/>
            <person name="Wu L."/>
            <person name="Ma J."/>
        </authorList>
    </citation>
    <scope>NUCLEOTIDE SEQUENCE [LARGE SCALE GENOMIC DNA]</scope>
    <source>
        <strain evidence="9">CGMCC 1.12295</strain>
    </source>
</reference>
<name>A0ABW4KQI2_9BACI</name>
<dbReference type="InterPro" id="IPR036005">
    <property type="entry name" value="Creatinase/aminopeptidase-like"/>
</dbReference>
<dbReference type="InterPro" id="IPR000994">
    <property type="entry name" value="Pept_M24"/>
</dbReference>
<dbReference type="EMBL" id="JBHUEO010000092">
    <property type="protein sequence ID" value="MFD1708505.1"/>
    <property type="molecule type" value="Genomic_DNA"/>
</dbReference>
<evidence type="ECO:0000259" key="7">
    <source>
        <dbReference type="Pfam" id="PF01321"/>
    </source>
</evidence>
<evidence type="ECO:0000259" key="6">
    <source>
        <dbReference type="Pfam" id="PF00557"/>
    </source>
</evidence>
<dbReference type="Gene3D" id="3.90.230.10">
    <property type="entry name" value="Creatinase/methionine aminopeptidase superfamily"/>
    <property type="match status" value="1"/>
</dbReference>
<protein>
    <submittedName>
        <fullName evidence="8">M24 family metallopeptidase</fullName>
    </submittedName>
</protein>
<organism evidence="8 9">
    <name type="scientific">Siminovitchia sediminis</name>
    <dbReference type="NCBI Taxonomy" id="1274353"/>
    <lineage>
        <taxon>Bacteria</taxon>
        <taxon>Bacillati</taxon>
        <taxon>Bacillota</taxon>
        <taxon>Bacilli</taxon>
        <taxon>Bacillales</taxon>
        <taxon>Bacillaceae</taxon>
        <taxon>Siminovitchia</taxon>
    </lineage>
</organism>
<dbReference type="InterPro" id="IPR000587">
    <property type="entry name" value="Creatinase_N"/>
</dbReference>
<dbReference type="RefSeq" id="WP_380775812.1">
    <property type="nucleotide sequence ID" value="NZ_JBHUEO010000092.1"/>
</dbReference>
<dbReference type="InterPro" id="IPR001714">
    <property type="entry name" value="Pept_M24_MAP"/>
</dbReference>
<keyword evidence="3" id="KW-0479">Metal-binding</keyword>
<dbReference type="Pfam" id="PF01321">
    <property type="entry name" value="Creatinase_N"/>
    <property type="match status" value="1"/>
</dbReference>
<sequence length="364" mass="41232">MNERLESFSSWLQDREIDAAFISSPDNVFYFTKFRCEPHERLLGLVVFQEADPLLICPEMEKDDAQKVGWMYEILGYRDTDDPWDLTEKKIKSRISQIQTWAVEKDHLNIARFEELTTRFPQTSFIRADEKLNELRLIKDPHEIQLIKRACELVDFAVEVGVHELAEGKTELDIIAAIDYEIKKKGAGMSFDPLVLTGPNAASPHGVPGMTQIEQGHFVLMDLGVVYEGYCSDITRTVAFGEISDEQRRMYEIVLEAEQRAVSMIKPGIRARDLDEAARKVITEAGFGDFFTHRLGHGLGISVHEYPSITGTNELTLEPGMIFTVEPGIYVPNTAGIRIEDDVLVTTENVEILTTYPKTLQMIG</sequence>
<dbReference type="Gene3D" id="3.40.350.10">
    <property type="entry name" value="Creatinase/prolidase N-terminal domain"/>
    <property type="match status" value="1"/>
</dbReference>
<evidence type="ECO:0000256" key="1">
    <source>
        <dbReference type="ARBA" id="ARBA00001936"/>
    </source>
</evidence>
<evidence type="ECO:0000256" key="5">
    <source>
        <dbReference type="ARBA" id="ARBA00023211"/>
    </source>
</evidence>
<evidence type="ECO:0000256" key="3">
    <source>
        <dbReference type="ARBA" id="ARBA00022723"/>
    </source>
</evidence>
<dbReference type="InterPro" id="IPR029149">
    <property type="entry name" value="Creatin/AminoP/Spt16_N"/>
</dbReference>
<dbReference type="Pfam" id="PF00557">
    <property type="entry name" value="Peptidase_M24"/>
    <property type="match status" value="1"/>
</dbReference>
<evidence type="ECO:0000313" key="8">
    <source>
        <dbReference type="EMBL" id="MFD1708505.1"/>
    </source>
</evidence>
<feature type="domain" description="Creatinase N-terminal" evidence="7">
    <location>
        <begin position="4"/>
        <end position="138"/>
    </location>
</feature>
<dbReference type="SUPFAM" id="SSF53092">
    <property type="entry name" value="Creatinase/prolidase N-terminal domain"/>
    <property type="match status" value="1"/>
</dbReference>
<dbReference type="PRINTS" id="PR00599">
    <property type="entry name" value="MAPEPTIDASE"/>
</dbReference>
<evidence type="ECO:0000256" key="4">
    <source>
        <dbReference type="ARBA" id="ARBA00022801"/>
    </source>
</evidence>
<accession>A0ABW4KQI2</accession>
<dbReference type="Proteomes" id="UP001597301">
    <property type="component" value="Unassembled WGS sequence"/>
</dbReference>